<reference evidence="2 3" key="1">
    <citation type="submission" date="2020-08" db="EMBL/GenBank/DDBJ databases">
        <title>Stenotrophomonas sp. W1S232.</title>
        <authorList>
            <person name="Deng Y."/>
        </authorList>
    </citation>
    <scope>NUCLEOTIDE SEQUENCE [LARGE SCALE GENOMIC DNA]</scope>
    <source>
        <strain evidence="2 3">W1S232</strain>
    </source>
</reference>
<accession>A0A7W3YVJ2</accession>
<dbReference type="AlphaFoldDB" id="A0A7W3YVJ2"/>
<evidence type="ECO:0000313" key="2">
    <source>
        <dbReference type="EMBL" id="MBB1116944.1"/>
    </source>
</evidence>
<comment type="caution">
    <text evidence="2">The sequence shown here is derived from an EMBL/GenBank/DDBJ whole genome shotgun (WGS) entry which is preliminary data.</text>
</comment>
<feature type="chain" id="PRO_5031188608" evidence="1">
    <location>
        <begin position="20"/>
        <end position="276"/>
    </location>
</feature>
<evidence type="ECO:0000313" key="3">
    <source>
        <dbReference type="Proteomes" id="UP000550609"/>
    </source>
</evidence>
<dbReference type="RefSeq" id="WP_182622091.1">
    <property type="nucleotide sequence ID" value="NZ_JACIUV010000003.1"/>
</dbReference>
<gene>
    <name evidence="2" type="ORF">H4O09_07775</name>
</gene>
<dbReference type="Proteomes" id="UP000550609">
    <property type="component" value="Unassembled WGS sequence"/>
</dbReference>
<organism evidence="2 3">
    <name type="scientific">Stenotrophomonas koreensis</name>
    <dbReference type="NCBI Taxonomy" id="266128"/>
    <lineage>
        <taxon>Bacteria</taxon>
        <taxon>Pseudomonadati</taxon>
        <taxon>Pseudomonadota</taxon>
        <taxon>Gammaproteobacteria</taxon>
        <taxon>Lysobacterales</taxon>
        <taxon>Lysobacteraceae</taxon>
        <taxon>Stenotrophomonas</taxon>
    </lineage>
</organism>
<protein>
    <submittedName>
        <fullName evidence="2">Uncharacterized protein</fullName>
    </submittedName>
</protein>
<dbReference type="InterPro" id="IPR045500">
    <property type="entry name" value="DUF6491"/>
</dbReference>
<feature type="signal peptide" evidence="1">
    <location>
        <begin position="1"/>
        <end position="19"/>
    </location>
</feature>
<name>A0A7W3YVJ2_9GAMM</name>
<proteinExistence type="predicted"/>
<evidence type="ECO:0000256" key="1">
    <source>
        <dbReference type="SAM" id="SignalP"/>
    </source>
</evidence>
<dbReference type="EMBL" id="JACIUV010000003">
    <property type="protein sequence ID" value="MBB1116944.1"/>
    <property type="molecule type" value="Genomic_DNA"/>
</dbReference>
<dbReference type="Pfam" id="PF20101">
    <property type="entry name" value="DUF6491"/>
    <property type="match status" value="1"/>
</dbReference>
<sequence>MSSVLLLALATAIAQPAMAEPRIAPAAHCLDARQTTGMYQSDDTTVVVAAGQQHYRLQLATSCPGLDRDSQLSLRAPGGWVCGGPNETVTAAGSRCPVASVTPIDSRQYAQAARQAVRQQHGTGSADGTTLETVEVTAQAGINRNDRYARGFVGTADYCFDPAQMRSWNETPNGLVVQVSPRRNAGNTTYAVELSSSCPMLSSSPSVFFRSGMGLGVICGNAGDRVVAVRDAFVGEDSPALAHAGSFRLPPQDIGGNISTVVTGQCSIQAVYPVHS</sequence>
<keyword evidence="1" id="KW-0732">Signal</keyword>